<keyword evidence="2" id="KW-1185">Reference proteome</keyword>
<dbReference type="EMBL" id="MU032345">
    <property type="protein sequence ID" value="KAF3769302.1"/>
    <property type="molecule type" value="Genomic_DNA"/>
</dbReference>
<evidence type="ECO:0000313" key="1">
    <source>
        <dbReference type="EMBL" id="KAF3769302.1"/>
    </source>
</evidence>
<sequence>TLYEISCFFDVLLEISKSCELNPAAERSWAEQLDLELLRRQHLLGSRKGENSYKSSLDLTC</sequence>
<evidence type="ECO:0000313" key="2">
    <source>
        <dbReference type="Proteomes" id="UP000803844"/>
    </source>
</evidence>
<feature type="non-terminal residue" evidence="1">
    <location>
        <position position="1"/>
    </location>
</feature>
<name>A0A9P4YAI4_CRYP1</name>
<dbReference type="RefSeq" id="XP_040780263.1">
    <property type="nucleotide sequence ID" value="XM_040919487.1"/>
</dbReference>
<organism evidence="1 2">
    <name type="scientific">Cryphonectria parasitica (strain ATCC 38755 / EP155)</name>
    <dbReference type="NCBI Taxonomy" id="660469"/>
    <lineage>
        <taxon>Eukaryota</taxon>
        <taxon>Fungi</taxon>
        <taxon>Dikarya</taxon>
        <taxon>Ascomycota</taxon>
        <taxon>Pezizomycotina</taxon>
        <taxon>Sordariomycetes</taxon>
        <taxon>Sordariomycetidae</taxon>
        <taxon>Diaporthales</taxon>
        <taxon>Cryphonectriaceae</taxon>
        <taxon>Cryphonectria-Endothia species complex</taxon>
        <taxon>Cryphonectria</taxon>
    </lineage>
</organism>
<dbReference type="AlphaFoldDB" id="A0A9P4YAI4"/>
<dbReference type="GeneID" id="63836616"/>
<dbReference type="Proteomes" id="UP000803844">
    <property type="component" value="Unassembled WGS sequence"/>
</dbReference>
<accession>A0A9P4YAI4</accession>
<proteinExistence type="predicted"/>
<comment type="caution">
    <text evidence="1">The sequence shown here is derived from an EMBL/GenBank/DDBJ whole genome shotgun (WGS) entry which is preliminary data.</text>
</comment>
<gene>
    <name evidence="1" type="ORF">M406DRAFT_321247</name>
</gene>
<reference evidence="1" key="1">
    <citation type="journal article" date="2020" name="Phytopathology">
        <title>Genome sequence of the chestnut blight fungus Cryphonectria parasitica EP155: A fundamental resource for an archetypical invasive plant pathogen.</title>
        <authorList>
            <person name="Crouch J.A."/>
            <person name="Dawe A."/>
            <person name="Aerts A."/>
            <person name="Barry K."/>
            <person name="Churchill A.C.L."/>
            <person name="Grimwood J."/>
            <person name="Hillman B."/>
            <person name="Milgroom M.G."/>
            <person name="Pangilinan J."/>
            <person name="Smith M."/>
            <person name="Salamov A."/>
            <person name="Schmutz J."/>
            <person name="Yadav J."/>
            <person name="Grigoriev I.V."/>
            <person name="Nuss D."/>
        </authorList>
    </citation>
    <scope>NUCLEOTIDE SEQUENCE</scope>
    <source>
        <strain evidence="1">EP155</strain>
    </source>
</reference>
<protein>
    <submittedName>
        <fullName evidence="1">Uncharacterized protein</fullName>
    </submittedName>
</protein>